<dbReference type="Proteomes" id="UP000019253">
    <property type="component" value="Unassembled WGS sequence"/>
</dbReference>
<comment type="caution">
    <text evidence="1">The sequence shown here is derived from an EMBL/GenBank/DDBJ whole genome shotgun (WGS) entry which is preliminary data.</text>
</comment>
<name>W7BRT9_9LIST</name>
<dbReference type="STRING" id="1265819.PGRAN_11253"/>
<proteinExistence type="predicted"/>
<reference evidence="1 2" key="1">
    <citation type="journal article" date="2014" name="Int. J. Syst. Evol. Microbiol.">
        <title>Listeria floridensis sp. nov., Listeria aquatica sp. nov., Listeria cornellensis sp. nov., Listeria riparia sp. nov. and Listeria grandensis sp. nov., from agricultural and natural environments.</title>
        <authorList>
            <person name="den Bakker H.C."/>
            <person name="Warchocki S."/>
            <person name="Wright E.M."/>
            <person name="Allred A.F."/>
            <person name="Ahlstrom C."/>
            <person name="Manuel C.S."/>
            <person name="Stasiewicz M.J."/>
            <person name="Burrell A."/>
            <person name="Roof S."/>
            <person name="Strawn L."/>
            <person name="Fortes E.D."/>
            <person name="Nightingale K.K."/>
            <person name="Kephart D."/>
            <person name="Wiedmann M."/>
        </authorList>
    </citation>
    <scope>NUCLEOTIDE SEQUENCE [LARGE SCALE GENOMIC DNA]</scope>
    <source>
        <strain evidence="2">FSL F6-971</strain>
    </source>
</reference>
<protein>
    <submittedName>
        <fullName evidence="1">Uncharacterized protein</fullName>
    </submittedName>
</protein>
<sequence>MNVKFFLEVVIDNLFFWILANDLSFVWKNRQPRTDVYAGIFNTGFKSLSFVLIEMCLESPYE</sequence>
<evidence type="ECO:0000313" key="1">
    <source>
        <dbReference type="EMBL" id="EUJ22968.1"/>
    </source>
</evidence>
<dbReference type="EMBL" id="AODD01000015">
    <property type="protein sequence ID" value="EUJ22968.1"/>
    <property type="molecule type" value="Genomic_DNA"/>
</dbReference>
<dbReference type="AlphaFoldDB" id="W7BRT9"/>
<organism evidence="1 2">
    <name type="scientific">Listeria grandensis FSL F6-0971</name>
    <dbReference type="NCBI Taxonomy" id="1265819"/>
    <lineage>
        <taxon>Bacteria</taxon>
        <taxon>Bacillati</taxon>
        <taxon>Bacillota</taxon>
        <taxon>Bacilli</taxon>
        <taxon>Bacillales</taxon>
        <taxon>Listeriaceae</taxon>
        <taxon>Listeria</taxon>
    </lineage>
</organism>
<accession>W7BRT9</accession>
<evidence type="ECO:0000313" key="2">
    <source>
        <dbReference type="Proteomes" id="UP000019253"/>
    </source>
</evidence>
<keyword evidence="2" id="KW-1185">Reference proteome</keyword>
<gene>
    <name evidence="1" type="ORF">PGRAN_11253</name>
</gene>